<reference evidence="1" key="1">
    <citation type="journal article" date="2014" name="Front. Microbiol.">
        <title>High frequency of phylogenetically diverse reductive dehalogenase-homologous genes in deep subseafloor sedimentary metagenomes.</title>
        <authorList>
            <person name="Kawai M."/>
            <person name="Futagami T."/>
            <person name="Toyoda A."/>
            <person name="Takaki Y."/>
            <person name="Nishi S."/>
            <person name="Hori S."/>
            <person name="Arai W."/>
            <person name="Tsubouchi T."/>
            <person name="Morono Y."/>
            <person name="Uchiyama I."/>
            <person name="Ito T."/>
            <person name="Fujiyama A."/>
            <person name="Inagaki F."/>
            <person name="Takami H."/>
        </authorList>
    </citation>
    <scope>NUCLEOTIDE SEQUENCE</scope>
    <source>
        <strain evidence="1">Expedition CK06-06</strain>
    </source>
</reference>
<dbReference type="AlphaFoldDB" id="X1RT78"/>
<feature type="non-terminal residue" evidence="1">
    <location>
        <position position="1"/>
    </location>
</feature>
<gene>
    <name evidence="1" type="ORF">S06H3_66666</name>
</gene>
<feature type="non-terminal residue" evidence="1">
    <location>
        <position position="51"/>
    </location>
</feature>
<protein>
    <recommendedName>
        <fullName evidence="2">Response regulatory domain-containing protein</fullName>
    </recommendedName>
</protein>
<proteinExistence type="predicted"/>
<name>X1RT78_9ZZZZ</name>
<comment type="caution">
    <text evidence="1">The sequence shown here is derived from an EMBL/GenBank/DDBJ whole genome shotgun (WGS) entry which is preliminary data.</text>
</comment>
<evidence type="ECO:0000313" key="1">
    <source>
        <dbReference type="EMBL" id="GAI70161.1"/>
    </source>
</evidence>
<accession>X1RT78</accession>
<organism evidence="1">
    <name type="scientific">marine sediment metagenome</name>
    <dbReference type="NCBI Taxonomy" id="412755"/>
    <lineage>
        <taxon>unclassified sequences</taxon>
        <taxon>metagenomes</taxon>
        <taxon>ecological metagenomes</taxon>
    </lineage>
</organism>
<evidence type="ECO:0008006" key="2">
    <source>
        <dbReference type="Google" id="ProtNLM"/>
    </source>
</evidence>
<dbReference type="EMBL" id="BARV01045572">
    <property type="protein sequence ID" value="GAI70161.1"/>
    <property type="molecule type" value="Genomic_DNA"/>
</dbReference>
<sequence>KLLRNYSTSLRYVKVILLVDKTSTSLLREAIKLNIHDVLEFPFTYHDLNES</sequence>